<gene>
    <name evidence="9" type="ORF">EHI_122860</name>
</gene>
<dbReference type="GO" id="GO:0033065">
    <property type="term" value="C:Rad51C-XRCC3 complex"/>
    <property type="evidence" value="ECO:0000318"/>
    <property type="project" value="GO_Central"/>
</dbReference>
<feature type="domain" description="RecA family profile 1" evidence="8">
    <location>
        <begin position="36"/>
        <end position="209"/>
    </location>
</feature>
<proteinExistence type="predicted"/>
<evidence type="ECO:0000313" key="10">
    <source>
        <dbReference type="Proteomes" id="UP000001926"/>
    </source>
</evidence>
<reference evidence="9" key="2">
    <citation type="submission" date="2007-03" db="EMBL/GenBank/DDBJ databases">
        <authorList>
            <person name="Lorenzi H."/>
            <person name="Amedeo P."/>
            <person name="Inman J."/>
            <person name="Schobel S."/>
            <person name="Caler E."/>
        </authorList>
    </citation>
    <scope>GENOME REANNOTATION</scope>
    <source>
        <strain evidence="9">HM-1:IMSS</strain>
    </source>
</reference>
<dbReference type="VEuPathDB" id="AmoebaDB:EHI_122860"/>
<dbReference type="GO" id="GO:0005524">
    <property type="term" value="F:ATP binding"/>
    <property type="evidence" value="ECO:0007669"/>
    <property type="project" value="UniProtKB-KW"/>
</dbReference>
<dbReference type="GO" id="GO:0003677">
    <property type="term" value="F:DNA binding"/>
    <property type="evidence" value="ECO:0007669"/>
    <property type="project" value="InterPro"/>
</dbReference>
<dbReference type="Pfam" id="PF08423">
    <property type="entry name" value="Rad51"/>
    <property type="match status" value="1"/>
</dbReference>
<evidence type="ECO:0000256" key="2">
    <source>
        <dbReference type="ARBA" id="ARBA00022741"/>
    </source>
</evidence>
<dbReference type="VEuPathDB" id="AmoebaDB:KM1_010630"/>
<dbReference type="EMBL" id="DS571281">
    <property type="protein sequence ID" value="EAL48832.2"/>
    <property type="molecule type" value="Genomic_DNA"/>
</dbReference>
<dbReference type="PANTHER" id="PTHR46239:SF1">
    <property type="entry name" value="DNA REPAIR PROTEIN RAD51 HOMOLOG 3"/>
    <property type="match status" value="1"/>
</dbReference>
<evidence type="ECO:0000256" key="6">
    <source>
        <dbReference type="ARBA" id="ARBA00023242"/>
    </source>
</evidence>
<reference evidence="9" key="1">
    <citation type="journal article" date="2005" name="Nature">
        <title>The genome of the protist parasite Entamoeba histolytica.</title>
        <authorList>
            <person name="Loftus B."/>
            <person name="Anderson I."/>
            <person name="Davies R."/>
            <person name="Alsmark U.C."/>
            <person name="Samuelson J."/>
            <person name="Amedeo P."/>
            <person name="Roncaglia P."/>
            <person name="Berriman M."/>
            <person name="Hirt R.P."/>
            <person name="Mann B.J."/>
            <person name="Nozaki T."/>
            <person name="Suh B."/>
            <person name="Pop M."/>
            <person name="Duchene M."/>
            <person name="Ackers J."/>
            <person name="Tannich E."/>
            <person name="Leippe M."/>
            <person name="Hofer M."/>
            <person name="Bruchhaus I."/>
            <person name="Willhoeft U."/>
            <person name="Bhattacharya A."/>
            <person name="Chillingworth T."/>
            <person name="Churcher C."/>
            <person name="Hance Z."/>
            <person name="Harris B."/>
            <person name="Harris D."/>
            <person name="Jagels K."/>
            <person name="Moule S."/>
            <person name="Mungall K."/>
            <person name="Ormond D."/>
            <person name="Squares R."/>
            <person name="Whitehead S."/>
            <person name="Quail M.A."/>
            <person name="Rabbinowitsch E."/>
            <person name="Norbertczak H."/>
            <person name="Price C."/>
            <person name="Wang Z."/>
            <person name="Guillen N."/>
            <person name="Gilchrist C."/>
            <person name="Stroup S.E."/>
            <person name="Bhattacharya S."/>
            <person name="Lohia A."/>
            <person name="Foster P.G."/>
            <person name="Sicheritz-Ponten T."/>
            <person name="Weber C."/>
            <person name="Singh U."/>
            <person name="Mukherjee C."/>
            <person name="El-Sayed N.M."/>
            <person name="Petri W.A.Jr."/>
            <person name="Clark C.G."/>
            <person name="Embley T.M."/>
            <person name="Barrell B."/>
            <person name="Fraser C.M."/>
            <person name="Hall N."/>
        </authorList>
    </citation>
    <scope>NUCLEOTIDE SEQUENCE [LARGE SCALE GENOMIC DNA]</scope>
    <source>
        <strain evidence="9">HM-1:IMSS</strain>
    </source>
</reference>
<keyword evidence="5" id="KW-0234">DNA repair</keyword>
<comment type="subcellular location">
    <subcellularLocation>
        <location evidence="1">Nucleus</location>
    </subcellularLocation>
</comment>
<dbReference type="InterPro" id="IPR020588">
    <property type="entry name" value="RecA_ATP-bd"/>
</dbReference>
<dbReference type="STRING" id="5759.C4M5L7"/>
<organism evidence="9 10">
    <name type="scientific">Entamoeba histolytica (strain ATCC 30459 / HM-1:IMSS / ABRM)</name>
    <dbReference type="NCBI Taxonomy" id="294381"/>
    <lineage>
        <taxon>Eukaryota</taxon>
        <taxon>Amoebozoa</taxon>
        <taxon>Evosea</taxon>
        <taxon>Archamoebae</taxon>
        <taxon>Mastigamoebida</taxon>
        <taxon>Entamoebidae</taxon>
        <taxon>Entamoeba</taxon>
    </lineage>
</organism>
<accession>C4M5L7</accession>
<keyword evidence="3" id="KW-0227">DNA damage</keyword>
<dbReference type="VEuPathDB" id="AmoebaDB:EHI8A_077850"/>
<dbReference type="PROSITE" id="PS50162">
    <property type="entry name" value="RECA_2"/>
    <property type="match status" value="1"/>
</dbReference>
<dbReference type="PANTHER" id="PTHR46239">
    <property type="entry name" value="DNA REPAIR PROTEIN RAD51 HOMOLOG 3 RAD51C"/>
    <property type="match status" value="1"/>
</dbReference>
<sequence>MLFIQDKEMNKSNELKIKQMKTKTLKELVEEVKEKKVRNIPTFNQEIDQFLNGGISLGEITQIVGFPGSGKSQLCMQIACNVQLPEEIGGLNSECIYYDSYSQFCISRVQRMAECICASYPEYKLNVKEILEKIHVYQPHDIVSLCSSLLSINNKLNKVKVIIIDSIPTFYKKAMCNDTIRLAALHRIIQILSIYSNKYYLSVVIVNHLTTKKINSNYTSIDYTQSAPFLTYFLRNGGVIFTSYIKNSIFLYQIESKYKAIIQTTTRLQNGNISFEITEDGFR</sequence>
<dbReference type="GO" id="GO:0000707">
    <property type="term" value="P:meiotic DNA recombinase assembly"/>
    <property type="evidence" value="ECO:0000318"/>
    <property type="project" value="GO_Central"/>
</dbReference>
<evidence type="ECO:0000313" key="9">
    <source>
        <dbReference type="EMBL" id="EAL48832.2"/>
    </source>
</evidence>
<dbReference type="Gene3D" id="3.40.50.300">
    <property type="entry name" value="P-loop containing nucleotide triphosphate hydrolases"/>
    <property type="match status" value="1"/>
</dbReference>
<dbReference type="HOGENOM" id="CLU_984978_0_0_1"/>
<keyword evidence="4" id="KW-0067">ATP-binding</keyword>
<name>C4M5L7_ENTH1</name>
<dbReference type="RefSeq" id="XP_654218.2">
    <property type="nucleotide sequence ID" value="XM_649126.2"/>
</dbReference>
<dbReference type="InterPro" id="IPR013632">
    <property type="entry name" value="Rad51_C"/>
</dbReference>
<dbReference type="GO" id="GO:0007131">
    <property type="term" value="P:reciprocal meiotic recombination"/>
    <property type="evidence" value="ECO:0000318"/>
    <property type="project" value="GO_Central"/>
</dbReference>
<evidence type="ECO:0000256" key="1">
    <source>
        <dbReference type="ARBA" id="ARBA00004123"/>
    </source>
</evidence>
<evidence type="ECO:0000256" key="4">
    <source>
        <dbReference type="ARBA" id="ARBA00022840"/>
    </source>
</evidence>
<dbReference type="SUPFAM" id="SSF52540">
    <property type="entry name" value="P-loop containing nucleoside triphosphate hydrolases"/>
    <property type="match status" value="1"/>
</dbReference>
<dbReference type="VEuPathDB" id="AmoebaDB:EHI5A_010690"/>
<keyword evidence="10" id="KW-1185">Reference proteome</keyword>
<dbReference type="VEuPathDB" id="AmoebaDB:EHI7A_004830"/>
<evidence type="ECO:0000256" key="7">
    <source>
        <dbReference type="ARBA" id="ARBA00040674"/>
    </source>
</evidence>
<dbReference type="InterPro" id="IPR052093">
    <property type="entry name" value="HR_Repair_Mediator"/>
</dbReference>
<evidence type="ECO:0000259" key="8">
    <source>
        <dbReference type="PROSITE" id="PS50162"/>
    </source>
</evidence>
<dbReference type="GO" id="GO:0140664">
    <property type="term" value="F:ATP-dependent DNA damage sensor activity"/>
    <property type="evidence" value="ECO:0007669"/>
    <property type="project" value="InterPro"/>
</dbReference>
<keyword evidence="6" id="KW-0539">Nucleus</keyword>
<dbReference type="OrthoDB" id="5957327at2759"/>
<dbReference type="GO" id="GO:0005657">
    <property type="term" value="C:replication fork"/>
    <property type="evidence" value="ECO:0000318"/>
    <property type="project" value="GO_Central"/>
</dbReference>
<dbReference type="FunFam" id="3.40.50.300:FF:002382">
    <property type="entry name" value="DNA repair protein RAD51C, putative"/>
    <property type="match status" value="1"/>
</dbReference>
<dbReference type="GeneID" id="3408553"/>
<evidence type="ECO:0000256" key="5">
    <source>
        <dbReference type="ARBA" id="ARBA00023204"/>
    </source>
</evidence>
<dbReference type="KEGG" id="ehi:EHI_122860"/>
<dbReference type="GO" id="GO:0033063">
    <property type="term" value="C:Rad51B-Rad51C-Rad51D-XRCC2 complex"/>
    <property type="evidence" value="ECO:0000318"/>
    <property type="project" value="GO_Central"/>
</dbReference>
<protein>
    <recommendedName>
        <fullName evidence="7">DNA repair protein RAD51 homolog 3</fullName>
    </recommendedName>
</protein>
<dbReference type="InterPro" id="IPR027417">
    <property type="entry name" value="P-loop_NTPase"/>
</dbReference>
<keyword evidence="2" id="KW-0547">Nucleotide-binding</keyword>
<dbReference type="Proteomes" id="UP000001926">
    <property type="component" value="Partially assembled WGS sequence"/>
</dbReference>
<dbReference type="AlphaFoldDB" id="C4M5L7"/>
<dbReference type="OMA" id="ERIWFSR"/>
<dbReference type="InParanoid" id="C4M5L7"/>
<evidence type="ECO:0000256" key="3">
    <source>
        <dbReference type="ARBA" id="ARBA00022763"/>
    </source>
</evidence>